<protein>
    <submittedName>
        <fullName evidence="4">HEATR5B</fullName>
    </submittedName>
</protein>
<dbReference type="Pfam" id="PF02985">
    <property type="entry name" value="HEAT"/>
    <property type="match status" value="1"/>
</dbReference>
<proteinExistence type="inferred from homology"/>
<dbReference type="Proteomes" id="UP001235939">
    <property type="component" value="Chromosome 19"/>
</dbReference>
<dbReference type="PANTHER" id="PTHR21663:SF0">
    <property type="entry name" value="HEAT REPEAT-CONTAINING PROTEIN 5B"/>
    <property type="match status" value="1"/>
</dbReference>
<evidence type="ECO:0000256" key="1">
    <source>
        <dbReference type="ARBA" id="ARBA00008304"/>
    </source>
</evidence>
<reference evidence="4 5" key="1">
    <citation type="submission" date="2022-01" db="EMBL/GenBank/DDBJ databases">
        <title>A chromosomal length assembly of Cordylochernes scorpioides.</title>
        <authorList>
            <person name="Zeh D."/>
            <person name="Zeh J."/>
        </authorList>
    </citation>
    <scope>NUCLEOTIDE SEQUENCE [LARGE SCALE GENOMIC DNA]</scope>
    <source>
        <strain evidence="4">IN4F17</strain>
        <tissue evidence="4">Whole Body</tissue>
    </source>
</reference>
<evidence type="ECO:0000256" key="3">
    <source>
        <dbReference type="SAM" id="MobiDB-lite"/>
    </source>
</evidence>
<dbReference type="Pfam" id="PF20210">
    <property type="entry name" value="Laa1_Sip1_HTR5"/>
    <property type="match status" value="1"/>
</dbReference>
<dbReference type="Pfam" id="PF25468">
    <property type="entry name" value="HEAT_HEATR5A"/>
    <property type="match status" value="1"/>
</dbReference>
<accession>A0ABY6LH90</accession>
<feature type="region of interest" description="Disordered" evidence="3">
    <location>
        <begin position="1355"/>
        <end position="1390"/>
    </location>
</feature>
<dbReference type="InterPro" id="IPR000357">
    <property type="entry name" value="HEAT"/>
</dbReference>
<organism evidence="4 5">
    <name type="scientific">Cordylochernes scorpioides</name>
    <dbReference type="NCBI Taxonomy" id="51811"/>
    <lineage>
        <taxon>Eukaryota</taxon>
        <taxon>Metazoa</taxon>
        <taxon>Ecdysozoa</taxon>
        <taxon>Arthropoda</taxon>
        <taxon>Chelicerata</taxon>
        <taxon>Arachnida</taxon>
        <taxon>Pseudoscorpiones</taxon>
        <taxon>Cheliferoidea</taxon>
        <taxon>Chernetidae</taxon>
        <taxon>Cordylochernes</taxon>
    </lineage>
</organism>
<comment type="similarity">
    <text evidence="1">Belongs to the HEATR5 family.</text>
</comment>
<dbReference type="InterPro" id="IPR011989">
    <property type="entry name" value="ARM-like"/>
</dbReference>
<dbReference type="InterPro" id="IPR046837">
    <property type="entry name" value="Laa1/Sip1/HEATR5-like_HEAT"/>
</dbReference>
<evidence type="ECO:0000313" key="4">
    <source>
        <dbReference type="EMBL" id="UYV80545.1"/>
    </source>
</evidence>
<dbReference type="EMBL" id="CP092881">
    <property type="protein sequence ID" value="UYV80545.1"/>
    <property type="molecule type" value="Genomic_DNA"/>
</dbReference>
<evidence type="ECO:0000313" key="5">
    <source>
        <dbReference type="Proteomes" id="UP001235939"/>
    </source>
</evidence>
<keyword evidence="2" id="KW-0677">Repeat</keyword>
<feature type="compositionally biased region" description="Basic and acidic residues" evidence="3">
    <location>
        <begin position="616"/>
        <end position="630"/>
    </location>
</feature>
<name>A0ABY6LH90_9ARAC</name>
<feature type="region of interest" description="Disordered" evidence="3">
    <location>
        <begin position="610"/>
        <end position="630"/>
    </location>
</feature>
<dbReference type="InterPro" id="IPR040108">
    <property type="entry name" value="Laa1/Sip1/HEATR5"/>
</dbReference>
<evidence type="ECO:0000256" key="2">
    <source>
        <dbReference type="ARBA" id="ARBA00022737"/>
    </source>
</evidence>
<dbReference type="SUPFAM" id="SSF48371">
    <property type="entry name" value="ARM repeat"/>
    <property type="match status" value="2"/>
</dbReference>
<keyword evidence="5" id="KW-1185">Reference proteome</keyword>
<dbReference type="InterPro" id="IPR016024">
    <property type="entry name" value="ARM-type_fold"/>
</dbReference>
<gene>
    <name evidence="4" type="ORF">LAZ67_19000529</name>
</gene>
<dbReference type="PANTHER" id="PTHR21663">
    <property type="entry name" value="HYPOTHETICAL HEAT DOMAIN-CONTAINING"/>
    <property type="match status" value="1"/>
</dbReference>
<dbReference type="Gene3D" id="1.25.10.10">
    <property type="entry name" value="Leucine-rich Repeat Variant"/>
    <property type="match status" value="1"/>
</dbReference>
<sequence>MLCGEDPICTFCNSKLKNEITHYIFDCSALKEERRTLMLKTGQLCASLPSIIDNMTQNKYIATAFYGFHKSLSQKKANFLQFCKELVTEEVTRRILSPVESGLVMLINGMLTPCSPSLGPVTKSYGQHLKASVTMVRLRLYETLLLLPPHTYEGSYHNLLRLLVAEFSLTENPANTTTSLLRGLCRTNDCLLSDFWLPDSDQSIIEAQLQPNSASGSGALEHDVTALYKSKLQEEEALPLGVAVIDASVELFGAVFPGVALKHRLQMLSHFAECLKHSKATRQEAVQVNIFTAVLYALKALMDHKNNLGTEEVKSAAIKLILGSLSHPNPILRCAAAEALGRMAQVVGDSRFVGEVAQQSFDRLRTARDAATRTGLSLALGCLHRYVGGMGSGKHLSTSVSILLALAQDSTAPVVQAWAVHALAMIADSGGPMFRSYVEPTLDLCLQGALGQWNTGVLRGVGKLAGALVNCVGPETGALAGSTLACCAALVGHTEPLVRAEAIGCLQQLHMFGPRHLALNWLVPLLCRSLTGAHLGERRAAAACLRQLSQRQAQEVAAQAGPGLEEALFSQMDYESDSVLLGLLRDCLGSLLGAAPLGRGLGLCKSVLTDSGPRPSQDDQLRDAEDGEEDARFHAVNSEEVKPNSSAARWPTRVFAAQCLQKLVLACEGCPAHFDLALARDAHALHPQGTKCRCVAEDYLVLHLSDLVRMSFMAATSDSSPLRLEGLGMLQLVIDNFARAPEPEFPGHVLLEQFQAQVGAALRPAFSPDTPPHITALACQVCSAWIGSGVARDLADLRRVHQLLVSSMAKLNLSRASLYNEAMSTLEKLAILKAWAEVYVVAMEETQKTDNSLLSLVTPELTTLSHHWLAALKDHALLSLPPEFNSQLPHEGGAFYTADTMDAVKPFYRDAWPSLLYAAVLWLCNSGELESTDSLHLLLGSCMETLCSPPSSTPLSVALRCLQSMSALLSHPAARAALTEEPPLCVELCHVLHRLLLTRPESPECQSLALEVCRSLADCWLDQTRTLRGQPGQEEAGEGGETGDLLPLKSLVFALLENCLCVVLRHLPQLGTRPGPPVVRPLPGPAPRGLMTACLDLLGLAPELCSPAGSVTVLPVSLHLILGVMGEMPEVSTEGVEALRKLLSCLHLEGPQRSHWVSLLQSAMSRLVGAGPSEAGLAALQVFLLEAPVEVASAPNLLYPCINLLRQALLAGSPALQLACTRLLRVAFSHQPHRPAVTLPLIHALAPRLLSLLGSITNGGTTAPELLRECFSALLGLLEAAPIPHRSQLLGLYIPLLAGQLQDQPTTLSPTKMALHEAALQILLQVGPRYPQEFRSIVAAQPQVRRKLEACCGGRTNLGTNSRQTPAKSTAPTPPPPSIKLKTDFSNFSG</sequence>